<sequence length="94" mass="10828">MAQDDHRRTKRRRHAHGLVVRAKQCIPTMMRKGLASIALLMSWMIWKMRNECIFDGAQPLVHVLVSKIKDEAEQWARAGARGLSVILPTTWDVH</sequence>
<dbReference type="Gramene" id="HORVU.MOREX.r3.1HG0016190.1">
    <property type="protein sequence ID" value="HORVU.MOREX.r3.1HG0016190.1.CDS1"/>
    <property type="gene ID" value="HORVU.MOREX.r3.1HG0016190"/>
</dbReference>
<proteinExistence type="predicted"/>
<organism evidence="1 2">
    <name type="scientific">Hordeum vulgare subsp. vulgare</name>
    <name type="common">Domesticated barley</name>
    <dbReference type="NCBI Taxonomy" id="112509"/>
    <lineage>
        <taxon>Eukaryota</taxon>
        <taxon>Viridiplantae</taxon>
        <taxon>Streptophyta</taxon>
        <taxon>Embryophyta</taxon>
        <taxon>Tracheophyta</taxon>
        <taxon>Spermatophyta</taxon>
        <taxon>Magnoliopsida</taxon>
        <taxon>Liliopsida</taxon>
        <taxon>Poales</taxon>
        <taxon>Poaceae</taxon>
        <taxon>BOP clade</taxon>
        <taxon>Pooideae</taxon>
        <taxon>Triticodae</taxon>
        <taxon>Triticeae</taxon>
        <taxon>Hordeinae</taxon>
        <taxon>Hordeum</taxon>
    </lineage>
</organism>
<reference evidence="1" key="2">
    <citation type="submission" date="2020-10" db="EMBL/GenBank/DDBJ databases">
        <authorList>
            <person name="Scholz U."/>
            <person name="Mascher M."/>
            <person name="Fiebig A."/>
        </authorList>
    </citation>
    <scope>NUCLEOTIDE SEQUENCE [LARGE SCALE GENOMIC DNA]</scope>
    <source>
        <strain evidence="1">cv. Morex</strain>
    </source>
</reference>
<dbReference type="Proteomes" id="UP000011116">
    <property type="component" value="Chromosome 1H"/>
</dbReference>
<reference evidence="2" key="1">
    <citation type="journal article" date="2012" name="Nature">
        <title>A physical, genetic and functional sequence assembly of the barley genome.</title>
        <authorList>
            <consortium name="The International Barley Genome Sequencing Consortium"/>
            <person name="Mayer K.F."/>
            <person name="Waugh R."/>
            <person name="Brown J.W."/>
            <person name="Schulman A."/>
            <person name="Langridge P."/>
            <person name="Platzer M."/>
            <person name="Fincher G.B."/>
            <person name="Muehlbauer G.J."/>
            <person name="Sato K."/>
            <person name="Close T.J."/>
            <person name="Wise R.P."/>
            <person name="Stein N."/>
        </authorList>
    </citation>
    <scope>NUCLEOTIDE SEQUENCE [LARGE SCALE GENOMIC DNA]</scope>
    <source>
        <strain evidence="2">cv. Morex</strain>
    </source>
</reference>
<reference evidence="1" key="3">
    <citation type="submission" date="2022-01" db="UniProtKB">
        <authorList>
            <consortium name="EnsemblPlants"/>
        </authorList>
    </citation>
    <scope>IDENTIFICATION</scope>
    <source>
        <strain evidence="1">subsp. vulgare</strain>
    </source>
</reference>
<dbReference type="AlphaFoldDB" id="A0A8I6WPU5"/>
<evidence type="ECO:0000313" key="1">
    <source>
        <dbReference type="EnsemblPlants" id="HORVU.MOREX.r3.1HG0016190.1.CDS1"/>
    </source>
</evidence>
<evidence type="ECO:0000313" key="2">
    <source>
        <dbReference type="Proteomes" id="UP000011116"/>
    </source>
</evidence>
<keyword evidence="2" id="KW-1185">Reference proteome</keyword>
<protein>
    <submittedName>
        <fullName evidence="1">Uncharacterized protein</fullName>
    </submittedName>
</protein>
<name>A0A8I6WPU5_HORVV</name>
<accession>A0A8I6WPU5</accession>
<dbReference type="EnsemblPlants" id="HORVU.MOREX.r3.1HG0016190.1">
    <property type="protein sequence ID" value="HORVU.MOREX.r3.1HG0016190.1.CDS1"/>
    <property type="gene ID" value="HORVU.MOREX.r3.1HG0016190"/>
</dbReference>